<accession>A0A9P6H0P8</accession>
<proteinExistence type="predicted"/>
<dbReference type="PROSITE" id="PS00108">
    <property type="entry name" value="PROTEIN_KINASE_ST"/>
    <property type="match status" value="1"/>
</dbReference>
<dbReference type="InterPro" id="IPR008271">
    <property type="entry name" value="Ser/Thr_kinase_AS"/>
</dbReference>
<keyword evidence="3" id="KW-0808">Transferase</keyword>
<dbReference type="InterPro" id="IPR000719">
    <property type="entry name" value="Prot_kinase_dom"/>
</dbReference>
<evidence type="ECO:0000256" key="1">
    <source>
        <dbReference type="ARBA" id="ARBA00012513"/>
    </source>
</evidence>
<dbReference type="OrthoDB" id="5800476at2759"/>
<dbReference type="InterPro" id="IPR011009">
    <property type="entry name" value="Kinase-like_dom_sf"/>
</dbReference>
<dbReference type="Gene3D" id="1.10.510.10">
    <property type="entry name" value="Transferase(Phosphotransferase) domain 1"/>
    <property type="match status" value="1"/>
</dbReference>
<evidence type="ECO:0000313" key="4">
    <source>
        <dbReference type="Proteomes" id="UP000740883"/>
    </source>
</evidence>
<dbReference type="EMBL" id="SBJO01000007">
    <property type="protein sequence ID" value="KAF9764832.1"/>
    <property type="molecule type" value="Genomic_DNA"/>
</dbReference>
<reference evidence="3 4" key="1">
    <citation type="journal article" date="2020" name="Genome Biol. Evol.">
        <title>Comparative genomics of strictly vertically transmitted, feminizing microsporidia endosymbionts of amphipod crustaceans.</title>
        <authorList>
            <person name="Cormier A."/>
            <person name="Chebbi M.A."/>
            <person name="Giraud I."/>
            <person name="Wattier R."/>
            <person name="Teixeira M."/>
            <person name="Gilbert C."/>
            <person name="Rigaud T."/>
            <person name="Cordaux R."/>
        </authorList>
    </citation>
    <scope>NUCLEOTIDE SEQUENCE [LARGE SCALE GENOMIC DNA]</scope>
    <source>
        <strain evidence="3 4">Ou3-Ou53</strain>
    </source>
</reference>
<dbReference type="SMART" id="SM00220">
    <property type="entry name" value="S_TKc"/>
    <property type="match status" value="1"/>
</dbReference>
<name>A0A9P6H0P8_9MICR</name>
<dbReference type="CDD" id="cd14016">
    <property type="entry name" value="STKc_CK1"/>
    <property type="match status" value="1"/>
</dbReference>
<dbReference type="PANTHER" id="PTHR11909">
    <property type="entry name" value="CASEIN KINASE-RELATED"/>
    <property type="match status" value="1"/>
</dbReference>
<dbReference type="GO" id="GO:0004674">
    <property type="term" value="F:protein serine/threonine kinase activity"/>
    <property type="evidence" value="ECO:0007669"/>
    <property type="project" value="UniProtKB-EC"/>
</dbReference>
<keyword evidence="3" id="KW-0418">Kinase</keyword>
<dbReference type="Proteomes" id="UP000740883">
    <property type="component" value="Unassembled WGS sequence"/>
</dbReference>
<evidence type="ECO:0000259" key="2">
    <source>
        <dbReference type="PROSITE" id="PS50011"/>
    </source>
</evidence>
<sequence length="297" mass="35093">MTTELKHLRIGKKIASGAFGDIYLAYDTEQEKDVALKIEKRTQHSQLKHEFNVYRSIVSDHSPKVYSFGKILYNNVYANCLAMELLGASLEQLFNRCDKKFSLRTVCMISIKMIENVEYLHHKNFVHRDIKPDNFVFDRDSVNLYLIDYGLAKLYRDTNTLAHNEIKLGKSLTGTARYASIHTHQGVEQSRRDDLEGIGYCLIYFLNGRLPWQGLRAESKQEKYDAIRKKKESLKIWELCANLPHEMYMYMFYVRNLGYEDPPNYEYLKELFNGLLRKNGWRHNDEYDWLLDEETNK</sequence>
<keyword evidence="4" id="KW-1185">Reference proteome</keyword>
<dbReference type="SUPFAM" id="SSF56112">
    <property type="entry name" value="Protein kinase-like (PK-like)"/>
    <property type="match status" value="1"/>
</dbReference>
<evidence type="ECO:0000313" key="3">
    <source>
        <dbReference type="EMBL" id="KAF9764832.1"/>
    </source>
</evidence>
<organism evidence="3 4">
    <name type="scientific">Nosema granulosis</name>
    <dbReference type="NCBI Taxonomy" id="83296"/>
    <lineage>
        <taxon>Eukaryota</taxon>
        <taxon>Fungi</taxon>
        <taxon>Fungi incertae sedis</taxon>
        <taxon>Microsporidia</taxon>
        <taxon>Nosematidae</taxon>
        <taxon>Nosema</taxon>
    </lineage>
</organism>
<dbReference type="GO" id="GO:0005524">
    <property type="term" value="F:ATP binding"/>
    <property type="evidence" value="ECO:0007669"/>
    <property type="project" value="InterPro"/>
</dbReference>
<dbReference type="Pfam" id="PF00069">
    <property type="entry name" value="Pkinase"/>
    <property type="match status" value="1"/>
</dbReference>
<dbReference type="EC" id="2.7.11.1" evidence="1"/>
<dbReference type="AlphaFoldDB" id="A0A9P6H0P8"/>
<gene>
    <name evidence="3" type="ORF">NGRA_0218</name>
</gene>
<comment type="caution">
    <text evidence="3">The sequence shown here is derived from an EMBL/GenBank/DDBJ whole genome shotgun (WGS) entry which is preliminary data.</text>
</comment>
<feature type="domain" description="Protein kinase" evidence="2">
    <location>
        <begin position="8"/>
        <end position="297"/>
    </location>
</feature>
<dbReference type="InterPro" id="IPR050235">
    <property type="entry name" value="CK1_Ser-Thr_kinase"/>
</dbReference>
<dbReference type="PROSITE" id="PS50011">
    <property type="entry name" value="PROTEIN_KINASE_DOM"/>
    <property type="match status" value="1"/>
</dbReference>
<protein>
    <recommendedName>
        <fullName evidence="1">non-specific serine/threonine protein kinase</fullName>
        <ecNumber evidence="1">2.7.11.1</ecNumber>
    </recommendedName>
</protein>